<accession>M4SN58</accession>
<evidence type="ECO:0000313" key="2">
    <source>
        <dbReference type="EMBL" id="AGO47238.1"/>
    </source>
</evidence>
<dbReference type="Proteomes" id="UP000014729">
    <property type="component" value="Segment"/>
</dbReference>
<evidence type="ECO:0000313" key="3">
    <source>
        <dbReference type="Proteomes" id="UP000014729"/>
    </source>
</evidence>
<dbReference type="RefSeq" id="YP_007673393.1">
    <property type="nucleotide sequence ID" value="NC_020842.1"/>
</dbReference>
<dbReference type="KEGG" id="vg:15009909"/>
<protein>
    <submittedName>
        <fullName evidence="1">Uncharacterized protein</fullName>
    </submittedName>
</protein>
<sequence>MKVLDKTMVEYILEYVEDESGSMSNDFISYAEFLSQEIELEMFVPYKDGFPLSEPINPNLIDPQPDFGQEDYDRLSKIYNEYQEAKQKVLFEGDWKFDRDDRYHWAIYLIDKSKKETIIRLNEITTVEDLIPYKLNLTKEI</sequence>
<dbReference type="EMBL" id="HQ634192">
    <property type="protein sequence ID" value="AGH56710.1"/>
    <property type="molecule type" value="Genomic_DNA"/>
</dbReference>
<dbReference type="OrthoDB" id="26166at10239"/>
<proteinExistence type="predicted"/>
<organism evidence="1 4">
    <name type="scientific">Cellulophaga phage phiST</name>
    <dbReference type="NCBI Taxonomy" id="756282"/>
    <lineage>
        <taxon>Viruses</taxon>
        <taxon>Duplodnaviria</taxon>
        <taxon>Heunggongvirae</taxon>
        <taxon>Uroviricota</taxon>
        <taxon>Caudoviricetes</taxon>
        <taxon>Cbastvirus</taxon>
        <taxon>Cbastvirus ST</taxon>
    </lineage>
</organism>
<dbReference type="EMBL" id="KC821604">
    <property type="protein sequence ID" value="AGO47238.1"/>
    <property type="molecule type" value="Genomic_DNA"/>
</dbReference>
<reference evidence="1 4" key="1">
    <citation type="submission" date="2010-11" db="EMBL/GenBank/DDBJ databases">
        <title>The Genome Sequence of Cellulophaga phage phiST.</title>
        <authorList>
            <consortium name="The Broad Institute Genome Sequencing Platform"/>
            <person name="Henn M.R."/>
            <person name="Reimann L."/>
            <person name="Holmfelt K."/>
            <person name="Levin J."/>
            <person name="Malboeuf C."/>
            <person name="Casali M."/>
            <person name="Russ C."/>
            <person name="Lennon N."/>
            <person name="Chapman S.B."/>
            <person name="Erlich R."/>
            <person name="Young S.K."/>
            <person name="Yandava C."/>
            <person name="Zeng Q."/>
            <person name="Alvarado L."/>
            <person name="Anderson S."/>
            <person name="Berlin A."/>
            <person name="Chen Z."/>
            <person name="Freedman E."/>
            <person name="Gellesch M."/>
            <person name="Goldberg J."/>
            <person name="Green L."/>
            <person name="Griggs A."/>
            <person name="Gujja S."/>
            <person name="Heilman E.R."/>
            <person name="Heiman D."/>
            <person name="Hollinger A."/>
            <person name="Howarth C."/>
            <person name="Larson L."/>
            <person name="Mehta T."/>
            <person name="Pearson M."/>
            <person name="Roberts A."/>
            <person name="Ryan E."/>
            <person name="Saif S."/>
            <person name="Shea T."/>
            <person name="Shenoy N."/>
            <person name="Sisk P."/>
            <person name="Stolte C."/>
            <person name="Sykes S."/>
            <person name="White J."/>
            <person name="Haas B."/>
            <person name="Nusbaum C."/>
            <person name="Birren B."/>
        </authorList>
    </citation>
    <scope>NUCLEOTIDE SEQUENCE [LARGE SCALE GENOMIC DNA]</scope>
    <source>
        <strain evidence="1">PhiST</strain>
        <strain evidence="4">phiST</strain>
    </source>
</reference>
<evidence type="ECO:0000313" key="4">
    <source>
        <dbReference type="Proteomes" id="UP000203074"/>
    </source>
</evidence>
<reference evidence="2 3" key="2">
    <citation type="journal article" date="2013" name="Proc. Natl. Acad. Sci. U.S.A.">
        <title>Twelve previously unknown phage genera are ubiquitous in global oceans.</title>
        <authorList>
            <person name="Holmfeldt K."/>
            <person name="Solonenko N."/>
            <person name="Shah M."/>
            <person name="Corrier K."/>
            <person name="Riemann L."/>
            <person name="Verberkmoes N.C."/>
            <person name="Sullivan M.B."/>
        </authorList>
    </citation>
    <scope>NUCLEOTIDE SEQUENCE [LARGE SCALE GENOMIC DNA]</scope>
    <source>
        <strain evidence="2">PhiST</strain>
    </source>
</reference>
<reference evidence="3" key="3">
    <citation type="submission" date="2013-03" db="EMBL/GenBank/DDBJ databases">
        <title>The Cellulophaga phages: a novel, diverse, and globally ubiquitous model system.</title>
        <authorList>
            <person name="Holmfeldt K."/>
            <person name="Solonenko N."/>
            <person name="Shah M."/>
            <person name="Corrier K."/>
            <person name="Riemann L."/>
            <person name="VerBerkmoes N.C."/>
            <person name="Sullivan M.B."/>
        </authorList>
    </citation>
    <scope>NUCLEOTIDE SEQUENCE [LARGE SCALE GENOMIC DNA]</scope>
</reference>
<gene>
    <name evidence="1" type="ORF">CGPG_00011</name>
    <name evidence="2" type="ORF">PhiST_gp099</name>
</gene>
<name>M4SN58_9CAUD</name>
<keyword evidence="4" id="KW-1185">Reference proteome</keyword>
<dbReference type="Proteomes" id="UP000203074">
    <property type="component" value="Segment"/>
</dbReference>
<evidence type="ECO:0000313" key="1">
    <source>
        <dbReference type="EMBL" id="AGH56710.1"/>
    </source>
</evidence>
<dbReference type="GeneID" id="15009909"/>